<name>A0A8T0A4G5_9BILA</name>
<keyword evidence="2" id="KW-0812">Transmembrane</keyword>
<proteinExistence type="predicted"/>
<keyword evidence="4" id="KW-1185">Reference proteome</keyword>
<gene>
    <name evidence="3" type="ORF">Mgra_00000743</name>
</gene>
<evidence type="ECO:0000313" key="3">
    <source>
        <dbReference type="EMBL" id="KAF7639823.1"/>
    </source>
</evidence>
<reference evidence="3" key="1">
    <citation type="journal article" date="2020" name="Ecol. Evol.">
        <title>Genome structure and content of the rice root-knot nematode (Meloidogyne graminicola).</title>
        <authorList>
            <person name="Phan N.T."/>
            <person name="Danchin E.G.J."/>
            <person name="Klopp C."/>
            <person name="Perfus-Barbeoch L."/>
            <person name="Kozlowski D.K."/>
            <person name="Koutsovoulos G.D."/>
            <person name="Lopez-Roques C."/>
            <person name="Bouchez O."/>
            <person name="Zahm M."/>
            <person name="Besnard G."/>
            <person name="Bellafiore S."/>
        </authorList>
    </citation>
    <scope>NUCLEOTIDE SEQUENCE</scope>
    <source>
        <strain evidence="3">VN-18</strain>
    </source>
</reference>
<feature type="transmembrane region" description="Helical" evidence="2">
    <location>
        <begin position="21"/>
        <end position="43"/>
    </location>
</feature>
<dbReference type="Proteomes" id="UP000605970">
    <property type="component" value="Unassembled WGS sequence"/>
</dbReference>
<evidence type="ECO:0000256" key="2">
    <source>
        <dbReference type="SAM" id="Phobius"/>
    </source>
</evidence>
<accession>A0A8T0A4G5</accession>
<feature type="transmembrane region" description="Helical" evidence="2">
    <location>
        <begin position="148"/>
        <end position="175"/>
    </location>
</feature>
<dbReference type="OrthoDB" id="5899322at2759"/>
<organism evidence="3 4">
    <name type="scientific">Meloidogyne graminicola</name>
    <dbReference type="NCBI Taxonomy" id="189291"/>
    <lineage>
        <taxon>Eukaryota</taxon>
        <taxon>Metazoa</taxon>
        <taxon>Ecdysozoa</taxon>
        <taxon>Nematoda</taxon>
        <taxon>Chromadorea</taxon>
        <taxon>Rhabditida</taxon>
        <taxon>Tylenchina</taxon>
        <taxon>Tylenchomorpha</taxon>
        <taxon>Tylenchoidea</taxon>
        <taxon>Meloidogynidae</taxon>
        <taxon>Meloidogyninae</taxon>
        <taxon>Meloidogyne</taxon>
    </lineage>
</organism>
<feature type="compositionally biased region" description="Low complexity" evidence="1">
    <location>
        <begin position="130"/>
        <end position="141"/>
    </location>
</feature>
<evidence type="ECO:0000313" key="4">
    <source>
        <dbReference type="Proteomes" id="UP000605970"/>
    </source>
</evidence>
<dbReference type="AlphaFoldDB" id="A0A8T0A4G5"/>
<protein>
    <submittedName>
        <fullName evidence="3">Uncharacterized protein</fullName>
    </submittedName>
</protein>
<dbReference type="EMBL" id="JABEBT010000003">
    <property type="protein sequence ID" value="KAF7639823.1"/>
    <property type="molecule type" value="Genomic_DNA"/>
</dbReference>
<evidence type="ECO:0000256" key="1">
    <source>
        <dbReference type="SAM" id="MobiDB-lite"/>
    </source>
</evidence>
<keyword evidence="2" id="KW-0472">Membrane</keyword>
<comment type="caution">
    <text evidence="3">The sequence shown here is derived from an EMBL/GenBank/DDBJ whole genome shotgun (WGS) entry which is preliminary data.</text>
</comment>
<feature type="compositionally biased region" description="Basic residues" evidence="1">
    <location>
        <begin position="186"/>
        <end position="200"/>
    </location>
</feature>
<sequence>MNQSFASQLYFPQISERSQKLFLSKLFIFAFIFEVLNNCIILADNEQKLSDHETPNLKVFQQKNTPDNFNIGVIHVKLKNWTTTRFPRISNKFHFILNETDNLEQLNKRRRNNNEIGESRGRRTEGSQPNRGNNEGSSSSGRMEMDAIFPYLLLALGLALVIFFVILYAILNALLQRKDQHDSERRRKRKKRKRRRGRRGWRNDNNLIDREKQFEDDEENSSEEKHIDSIEEEGSNNLSRPVARWHRSRDGQLSPLEVDDENGTK</sequence>
<keyword evidence="2" id="KW-1133">Transmembrane helix</keyword>
<feature type="region of interest" description="Disordered" evidence="1">
    <location>
        <begin position="179"/>
        <end position="265"/>
    </location>
</feature>
<feature type="region of interest" description="Disordered" evidence="1">
    <location>
        <begin position="107"/>
        <end position="141"/>
    </location>
</feature>